<comment type="similarity">
    <text evidence="2 10 13">Belongs to the SecY/SEC61-alpha family.</text>
</comment>
<evidence type="ECO:0000256" key="7">
    <source>
        <dbReference type="ARBA" id="ARBA00022989"/>
    </source>
</evidence>
<evidence type="ECO:0000256" key="9">
    <source>
        <dbReference type="ARBA" id="ARBA00023136"/>
    </source>
</evidence>
<dbReference type="Gene3D" id="1.10.3370.10">
    <property type="entry name" value="SecY subunit domain"/>
    <property type="match status" value="1"/>
</dbReference>
<feature type="transmembrane region" description="Helical" evidence="10">
    <location>
        <begin position="461"/>
        <end position="480"/>
    </location>
</feature>
<gene>
    <name evidence="10" type="primary">secY</name>
    <name evidence="15" type="ORF">AMET1_0106</name>
</gene>
<keyword evidence="4 10" id="KW-1003">Cell membrane</keyword>
<dbReference type="SUPFAM" id="SSF103491">
    <property type="entry name" value="Preprotein translocase SecY subunit"/>
    <property type="match status" value="1"/>
</dbReference>
<evidence type="ECO:0000259" key="14">
    <source>
        <dbReference type="Pfam" id="PF10559"/>
    </source>
</evidence>
<organism evidence="15 16">
    <name type="scientific">Methanonatronarchaeum thermophilum</name>
    <dbReference type="NCBI Taxonomy" id="1927129"/>
    <lineage>
        <taxon>Archaea</taxon>
        <taxon>Methanobacteriati</taxon>
        <taxon>Methanobacteriota</taxon>
        <taxon>Methanonatronarchaeia</taxon>
        <taxon>Methanonatronarchaeales</taxon>
        <taxon>Methanonatronarchaeaceae</taxon>
        <taxon>Methanonatronarchaeum</taxon>
    </lineage>
</organism>
<dbReference type="InterPro" id="IPR019561">
    <property type="entry name" value="Translocon_Sec61/SecY_plug_dom"/>
</dbReference>
<feature type="transmembrane region" description="Helical" evidence="10">
    <location>
        <begin position="436"/>
        <end position="455"/>
    </location>
</feature>
<dbReference type="RefSeq" id="WP_086636535.1">
    <property type="nucleotide sequence ID" value="NZ_MRZU01000002.1"/>
</dbReference>
<evidence type="ECO:0000256" key="2">
    <source>
        <dbReference type="ARBA" id="ARBA00005751"/>
    </source>
</evidence>
<dbReference type="NCBIfam" id="NF006341">
    <property type="entry name" value="PRK08568.1-5"/>
    <property type="match status" value="1"/>
</dbReference>
<evidence type="ECO:0000256" key="11">
    <source>
        <dbReference type="RuleBase" id="RU000537"/>
    </source>
</evidence>
<protein>
    <recommendedName>
        <fullName evidence="10 11">Protein translocase subunit SecY</fullName>
    </recommendedName>
    <alternativeName>
        <fullName evidence="10">Protein transport protein SEC61 subunit alpha homolog</fullName>
    </alternativeName>
</protein>
<evidence type="ECO:0000256" key="6">
    <source>
        <dbReference type="ARBA" id="ARBA00022927"/>
    </source>
</evidence>
<keyword evidence="16" id="KW-1185">Reference proteome</keyword>
<reference evidence="15 16" key="1">
    <citation type="submission" date="2016-12" db="EMBL/GenBank/DDBJ databases">
        <title>Discovery of methanogenic haloarchaea.</title>
        <authorList>
            <person name="Sorokin D.Y."/>
            <person name="Makarova K.S."/>
            <person name="Abbas B."/>
            <person name="Ferrer M."/>
            <person name="Golyshin P.N."/>
        </authorList>
    </citation>
    <scope>NUCLEOTIDE SEQUENCE [LARGE SCALE GENOMIC DNA]</scope>
    <source>
        <strain evidence="15">AMET1</strain>
    </source>
</reference>
<evidence type="ECO:0000256" key="12">
    <source>
        <dbReference type="RuleBase" id="RU003484"/>
    </source>
</evidence>
<accession>A0A1Y3GJ67</accession>
<dbReference type="InterPro" id="IPR026593">
    <property type="entry name" value="SecY"/>
</dbReference>
<evidence type="ECO:0000256" key="13">
    <source>
        <dbReference type="RuleBase" id="RU004349"/>
    </source>
</evidence>
<dbReference type="NCBIfam" id="TIGR00967">
    <property type="entry name" value="3a0501s007"/>
    <property type="match status" value="1"/>
</dbReference>
<keyword evidence="7 10" id="KW-1133">Transmembrane helix</keyword>
<dbReference type="PANTHER" id="PTHR10906">
    <property type="entry name" value="SECY/SEC61-ALPHA FAMILY MEMBER"/>
    <property type="match status" value="1"/>
</dbReference>
<comment type="subunit">
    <text evidence="10">Component of the Sec protein translocase complex. Heterotrimer consisting of alpha (SecY), beta (SecG) and gamma (SecE) subunits. The heterotrimers can form oligomers, although 1 heterotrimer is thought to be able to translocate proteins. Interacts with the ribosome. May interact with SecDF, and other proteins may be involved.</text>
</comment>
<comment type="caution">
    <text evidence="15">The sequence shown here is derived from an EMBL/GenBank/DDBJ whole genome shotgun (WGS) entry which is preliminary data.</text>
</comment>
<dbReference type="PIRSF" id="PIRSF004557">
    <property type="entry name" value="SecY"/>
    <property type="match status" value="1"/>
</dbReference>
<dbReference type="Proteomes" id="UP000195137">
    <property type="component" value="Unassembled WGS sequence"/>
</dbReference>
<feature type="domain" description="Translocon Sec61/SecY plug" evidence="14">
    <location>
        <begin position="42"/>
        <end position="74"/>
    </location>
</feature>
<dbReference type="PRINTS" id="PR00303">
    <property type="entry name" value="SECYTRNLCASE"/>
</dbReference>
<evidence type="ECO:0000256" key="8">
    <source>
        <dbReference type="ARBA" id="ARBA00023010"/>
    </source>
</evidence>
<dbReference type="GO" id="GO:0006605">
    <property type="term" value="P:protein targeting"/>
    <property type="evidence" value="ECO:0007669"/>
    <property type="project" value="UniProtKB-UniRule"/>
</dbReference>
<feature type="transmembrane region" description="Helical" evidence="10">
    <location>
        <begin position="286"/>
        <end position="308"/>
    </location>
</feature>
<dbReference type="Pfam" id="PF10559">
    <property type="entry name" value="Plug_translocon"/>
    <property type="match status" value="1"/>
</dbReference>
<evidence type="ECO:0000313" key="16">
    <source>
        <dbReference type="Proteomes" id="UP000195137"/>
    </source>
</evidence>
<feature type="transmembrane region" description="Helical" evidence="10">
    <location>
        <begin position="119"/>
        <end position="138"/>
    </location>
</feature>
<dbReference type="EMBL" id="MRZU01000002">
    <property type="protein sequence ID" value="OUJ19436.1"/>
    <property type="molecule type" value="Genomic_DNA"/>
</dbReference>
<dbReference type="GO" id="GO:0065002">
    <property type="term" value="P:intracellular protein transmembrane transport"/>
    <property type="evidence" value="ECO:0007669"/>
    <property type="project" value="UniProtKB-UniRule"/>
</dbReference>
<keyword evidence="3 10" id="KW-0813">Transport</keyword>
<evidence type="ECO:0000256" key="10">
    <source>
        <dbReference type="HAMAP-Rule" id="MF_01465"/>
    </source>
</evidence>
<keyword evidence="6 10" id="KW-0653">Protein transport</keyword>
<dbReference type="InterPro" id="IPR030659">
    <property type="entry name" value="SecY_CS"/>
</dbReference>
<name>A0A1Y3GJ67_9EURY</name>
<dbReference type="InterPro" id="IPR002208">
    <property type="entry name" value="SecY/SEC61-alpha"/>
</dbReference>
<dbReference type="AlphaFoldDB" id="A0A1Y3GJ67"/>
<feature type="transmembrane region" description="Helical" evidence="10">
    <location>
        <begin position="144"/>
        <end position="173"/>
    </location>
</feature>
<dbReference type="HAMAP" id="MF_01465">
    <property type="entry name" value="SecY"/>
    <property type="match status" value="1"/>
</dbReference>
<evidence type="ECO:0000256" key="5">
    <source>
        <dbReference type="ARBA" id="ARBA00022692"/>
    </source>
</evidence>
<keyword evidence="9 10" id="KW-0472">Membrane</keyword>
<dbReference type="PROSITE" id="PS00755">
    <property type="entry name" value="SECY_1"/>
    <property type="match status" value="1"/>
</dbReference>
<evidence type="ECO:0000256" key="3">
    <source>
        <dbReference type="ARBA" id="ARBA00022448"/>
    </source>
</evidence>
<dbReference type="PROSITE" id="PS00756">
    <property type="entry name" value="SECY_2"/>
    <property type="match status" value="1"/>
</dbReference>
<dbReference type="OrthoDB" id="371914at2157"/>
<feature type="transmembrane region" description="Helical" evidence="10">
    <location>
        <begin position="185"/>
        <end position="205"/>
    </location>
</feature>
<comment type="function">
    <text evidence="10 11">The central subunit of the protein translocation channel SecYEG. Consists of two halves formed by TMs 1-5 and 6-10. These two domains form a lateral gate at the front which open onto the bilayer between TMs 2 and 7, and are clamped together by SecE at the back. The channel is closed by both a pore ring composed of hydrophobic SecY resides and a short helix (helix 2A) on the extracellular side of the membrane which forms a plug. The plug probably moves laterally to allow the channel to open. The ring and the pore may move independently.</text>
</comment>
<proteinExistence type="inferred from homology"/>
<dbReference type="Pfam" id="PF00344">
    <property type="entry name" value="SecY"/>
    <property type="match status" value="1"/>
</dbReference>
<feature type="transmembrane region" description="Helical" evidence="10">
    <location>
        <begin position="34"/>
        <end position="56"/>
    </location>
</feature>
<keyword evidence="8 10" id="KW-0811">Translocation</keyword>
<feature type="transmembrane region" description="Helical" evidence="10">
    <location>
        <begin position="76"/>
        <end position="99"/>
    </location>
</feature>
<evidence type="ECO:0000256" key="4">
    <source>
        <dbReference type="ARBA" id="ARBA00022475"/>
    </source>
</evidence>
<keyword evidence="5 10" id="KW-0812">Transmembrane</keyword>
<sequence length="499" mass="55109">MGSSSIYLEKLAPIFDRIPSVRRPTKHVHFKRKLMWTIGVLVLYFILTNVPLFGLGESADLFEYYRAIMAGQQGTLMQLGIAPIVDAGIVMQLLVGAGIIGLDMSQPRDQQLYQGLQKFLVVFFCVVLAAPQVFGGFLSPSPELAAALGVSLFALEILIILQVIIGGLIIMYLDEVVSKWGIGSGVGLFIVAEVSRQIIQGIFYWQTPTMGIQLPIGIIPKLYEVFTTWSLSELLTLDGIQFLLYHAEVLAIFSTILIFVVVVYAENTRVEIPLSHGSVKGARGRYPIKLIYASVLPIIFVHVLQANITMATRFLWNSDIPILGGNPIIGQYIGDQPVSGIAYYFQPIHSPHDWVPSLVQEQFAQMGIAISTWQIGLHVLTFLLFFVIGSIVFAIFWVRTTGMGAESVAQQINRTGMQIPGFRRNASVMEKILKKYIPAVTILGGLILGLIAAFANLLGTIGMATGTGILLTVGILYRLYEEMAEEQLMEMYPALRKMF</sequence>
<feature type="transmembrane region" description="Helical" evidence="10">
    <location>
        <begin position="242"/>
        <end position="265"/>
    </location>
</feature>
<feature type="transmembrane region" description="Helical" evidence="10">
    <location>
        <begin position="375"/>
        <end position="398"/>
    </location>
</feature>
<dbReference type="GO" id="GO:0005886">
    <property type="term" value="C:plasma membrane"/>
    <property type="evidence" value="ECO:0007669"/>
    <property type="project" value="UniProtKB-SubCell"/>
</dbReference>
<evidence type="ECO:0000313" key="15">
    <source>
        <dbReference type="EMBL" id="OUJ19436.1"/>
    </source>
</evidence>
<dbReference type="InterPro" id="IPR023201">
    <property type="entry name" value="SecY_dom_sf"/>
</dbReference>
<comment type="subcellular location">
    <subcellularLocation>
        <location evidence="10">Cell membrane</location>
        <topology evidence="10">Multi-pass membrane protein</topology>
    </subcellularLocation>
    <subcellularLocation>
        <location evidence="1">Endomembrane system</location>
        <topology evidence="1">Multi-pass membrane protein</topology>
    </subcellularLocation>
    <subcellularLocation>
        <location evidence="12">Membrane</location>
        <topology evidence="12">Multi-pass membrane protein</topology>
    </subcellularLocation>
</comment>
<dbReference type="GO" id="GO:0012505">
    <property type="term" value="C:endomembrane system"/>
    <property type="evidence" value="ECO:0007669"/>
    <property type="project" value="UniProtKB-SubCell"/>
</dbReference>
<evidence type="ECO:0000256" key="1">
    <source>
        <dbReference type="ARBA" id="ARBA00004127"/>
    </source>
</evidence>